<comment type="caution">
    <text evidence="2">The sequence shown here is derived from an EMBL/GenBank/DDBJ whole genome shotgun (WGS) entry which is preliminary data.</text>
</comment>
<keyword evidence="3" id="KW-1185">Reference proteome</keyword>
<name>A0A3M7QCF3_BRAPC</name>
<keyword evidence="1" id="KW-0472">Membrane</keyword>
<evidence type="ECO:0000313" key="3">
    <source>
        <dbReference type="Proteomes" id="UP000276133"/>
    </source>
</evidence>
<protein>
    <submittedName>
        <fullName evidence="2">Uncharacterized protein</fullName>
    </submittedName>
</protein>
<organism evidence="2 3">
    <name type="scientific">Brachionus plicatilis</name>
    <name type="common">Marine rotifer</name>
    <name type="synonym">Brachionus muelleri</name>
    <dbReference type="NCBI Taxonomy" id="10195"/>
    <lineage>
        <taxon>Eukaryota</taxon>
        <taxon>Metazoa</taxon>
        <taxon>Spiralia</taxon>
        <taxon>Gnathifera</taxon>
        <taxon>Rotifera</taxon>
        <taxon>Eurotatoria</taxon>
        <taxon>Monogononta</taxon>
        <taxon>Pseudotrocha</taxon>
        <taxon>Ploima</taxon>
        <taxon>Brachionidae</taxon>
        <taxon>Brachionus</taxon>
    </lineage>
</organism>
<evidence type="ECO:0000256" key="1">
    <source>
        <dbReference type="SAM" id="Phobius"/>
    </source>
</evidence>
<accession>A0A3M7QCF3</accession>
<dbReference type="EMBL" id="REGN01006553">
    <property type="protein sequence ID" value="RNA09070.1"/>
    <property type="molecule type" value="Genomic_DNA"/>
</dbReference>
<proteinExistence type="predicted"/>
<sequence>MSNLALTLSISTTNSTRSLLDPVDSCGRIAVFFLKHLAFLTFVSGTPIATASFFAKIIYSSSLYRFTGTAAITV</sequence>
<dbReference type="AlphaFoldDB" id="A0A3M7QCF3"/>
<evidence type="ECO:0000313" key="2">
    <source>
        <dbReference type="EMBL" id="RNA09070.1"/>
    </source>
</evidence>
<reference evidence="2 3" key="1">
    <citation type="journal article" date="2018" name="Sci. Rep.">
        <title>Genomic signatures of local adaptation to the degree of environmental predictability in rotifers.</title>
        <authorList>
            <person name="Franch-Gras L."/>
            <person name="Hahn C."/>
            <person name="Garcia-Roger E.M."/>
            <person name="Carmona M.J."/>
            <person name="Serra M."/>
            <person name="Gomez A."/>
        </authorList>
    </citation>
    <scope>NUCLEOTIDE SEQUENCE [LARGE SCALE GENOMIC DNA]</scope>
    <source>
        <strain evidence="2">HYR1</strain>
    </source>
</reference>
<keyword evidence="1" id="KW-0812">Transmembrane</keyword>
<keyword evidence="1" id="KW-1133">Transmembrane helix</keyword>
<feature type="transmembrane region" description="Helical" evidence="1">
    <location>
        <begin position="36"/>
        <end position="59"/>
    </location>
</feature>
<dbReference type="Proteomes" id="UP000276133">
    <property type="component" value="Unassembled WGS sequence"/>
</dbReference>
<gene>
    <name evidence="2" type="ORF">BpHYR1_044891</name>
</gene>